<comment type="caution">
    <text evidence="1">The sequence shown here is derived from an EMBL/GenBank/DDBJ whole genome shotgun (WGS) entry which is preliminary data.</text>
</comment>
<keyword evidence="2" id="KW-1185">Reference proteome</keyword>
<dbReference type="AlphaFoldDB" id="A0AAD7SCX0"/>
<evidence type="ECO:0000313" key="1">
    <source>
        <dbReference type="EMBL" id="KAJ8400277.1"/>
    </source>
</evidence>
<organism evidence="1 2">
    <name type="scientific">Aldrovandia affinis</name>
    <dbReference type="NCBI Taxonomy" id="143900"/>
    <lineage>
        <taxon>Eukaryota</taxon>
        <taxon>Metazoa</taxon>
        <taxon>Chordata</taxon>
        <taxon>Craniata</taxon>
        <taxon>Vertebrata</taxon>
        <taxon>Euteleostomi</taxon>
        <taxon>Actinopterygii</taxon>
        <taxon>Neopterygii</taxon>
        <taxon>Teleostei</taxon>
        <taxon>Notacanthiformes</taxon>
        <taxon>Halosauridae</taxon>
        <taxon>Aldrovandia</taxon>
    </lineage>
</organism>
<accession>A0AAD7SCX0</accession>
<sequence>MSATPCCGIRNQAVSETKAPWLLFADKAVLNLKWQIDTTALLPWLRGEAEDAAWRMGSDGEQHDTLCQKAVTLIVDLCLGDSPLLTADTCQEFLLLLTSRSSSLAYSGNFSEPRP</sequence>
<dbReference type="Proteomes" id="UP001221898">
    <property type="component" value="Unassembled WGS sequence"/>
</dbReference>
<evidence type="ECO:0000313" key="2">
    <source>
        <dbReference type="Proteomes" id="UP001221898"/>
    </source>
</evidence>
<dbReference type="EMBL" id="JAINUG010000078">
    <property type="protein sequence ID" value="KAJ8400277.1"/>
    <property type="molecule type" value="Genomic_DNA"/>
</dbReference>
<gene>
    <name evidence="1" type="ORF">AAFF_G00399710</name>
</gene>
<protein>
    <submittedName>
        <fullName evidence="1">Uncharacterized protein</fullName>
    </submittedName>
</protein>
<reference evidence="1" key="1">
    <citation type="journal article" date="2023" name="Science">
        <title>Genome structures resolve the early diversification of teleost fishes.</title>
        <authorList>
            <person name="Parey E."/>
            <person name="Louis A."/>
            <person name="Montfort J."/>
            <person name="Bouchez O."/>
            <person name="Roques C."/>
            <person name="Iampietro C."/>
            <person name="Lluch J."/>
            <person name="Castinel A."/>
            <person name="Donnadieu C."/>
            <person name="Desvignes T."/>
            <person name="Floi Bucao C."/>
            <person name="Jouanno E."/>
            <person name="Wen M."/>
            <person name="Mejri S."/>
            <person name="Dirks R."/>
            <person name="Jansen H."/>
            <person name="Henkel C."/>
            <person name="Chen W.J."/>
            <person name="Zahm M."/>
            <person name="Cabau C."/>
            <person name="Klopp C."/>
            <person name="Thompson A.W."/>
            <person name="Robinson-Rechavi M."/>
            <person name="Braasch I."/>
            <person name="Lecointre G."/>
            <person name="Bobe J."/>
            <person name="Postlethwait J.H."/>
            <person name="Berthelot C."/>
            <person name="Roest Crollius H."/>
            <person name="Guiguen Y."/>
        </authorList>
    </citation>
    <scope>NUCLEOTIDE SEQUENCE</scope>
    <source>
        <strain evidence="1">NC1722</strain>
    </source>
</reference>
<name>A0AAD7SCX0_9TELE</name>
<proteinExistence type="predicted"/>